<accession>A0A2I2KLP3</accession>
<name>A0A2I2KLP3_9ACTN</name>
<evidence type="ECO:0000313" key="2">
    <source>
        <dbReference type="EMBL" id="SNQ46584.1"/>
    </source>
</evidence>
<keyword evidence="3" id="KW-1185">Reference proteome</keyword>
<dbReference type="AlphaFoldDB" id="A0A2I2KLP3"/>
<feature type="region of interest" description="Disordered" evidence="1">
    <location>
        <begin position="1"/>
        <end position="26"/>
    </location>
</feature>
<gene>
    <name evidence="2" type="ORF">FRACA_1470001</name>
</gene>
<organism evidence="2 3">
    <name type="scientific">Frankia canadensis</name>
    <dbReference type="NCBI Taxonomy" id="1836972"/>
    <lineage>
        <taxon>Bacteria</taxon>
        <taxon>Bacillati</taxon>
        <taxon>Actinomycetota</taxon>
        <taxon>Actinomycetes</taxon>
        <taxon>Frankiales</taxon>
        <taxon>Frankiaceae</taxon>
        <taxon>Frankia</taxon>
    </lineage>
</organism>
<evidence type="ECO:0000313" key="3">
    <source>
        <dbReference type="Proteomes" id="UP000234331"/>
    </source>
</evidence>
<protein>
    <submittedName>
        <fullName evidence="2">Uncharacterized protein</fullName>
    </submittedName>
</protein>
<reference evidence="2 3" key="1">
    <citation type="submission" date="2017-06" db="EMBL/GenBank/DDBJ databases">
        <authorList>
            <person name="Kim H.J."/>
            <person name="Triplett B.A."/>
        </authorList>
    </citation>
    <scope>NUCLEOTIDE SEQUENCE [LARGE SCALE GENOMIC DNA]</scope>
    <source>
        <strain evidence="2">FRACA_ARgP5</strain>
    </source>
</reference>
<sequence>MLDAEHVARQIVSGGPSATPKTADVERDSVEIEPGLFEIRGGAAHADTSDISAR</sequence>
<dbReference type="EMBL" id="FZMO01000054">
    <property type="protein sequence ID" value="SNQ46584.1"/>
    <property type="molecule type" value="Genomic_DNA"/>
</dbReference>
<evidence type="ECO:0000256" key="1">
    <source>
        <dbReference type="SAM" id="MobiDB-lite"/>
    </source>
</evidence>
<dbReference type="Proteomes" id="UP000234331">
    <property type="component" value="Unassembled WGS sequence"/>
</dbReference>
<proteinExistence type="predicted"/>